<keyword evidence="3" id="KW-1185">Reference proteome</keyword>
<gene>
    <name evidence="2" type="ORF">SAMN04487946_103205</name>
</gene>
<dbReference type="InterPro" id="IPR055942">
    <property type="entry name" value="DUF7520"/>
</dbReference>
<dbReference type="AlphaFoldDB" id="A0A1H3F7J0"/>
<evidence type="ECO:0008006" key="4">
    <source>
        <dbReference type="Google" id="ProtNLM"/>
    </source>
</evidence>
<dbReference type="RefSeq" id="WP_245705744.1">
    <property type="nucleotide sequence ID" value="NZ_FNPB01000003.1"/>
</dbReference>
<protein>
    <recommendedName>
        <fullName evidence="4">Cox cluster protein</fullName>
    </recommendedName>
</protein>
<evidence type="ECO:0000313" key="3">
    <source>
        <dbReference type="Proteomes" id="UP000199170"/>
    </source>
</evidence>
<dbReference type="Pfam" id="PF24364">
    <property type="entry name" value="DUF7520"/>
    <property type="match status" value="1"/>
</dbReference>
<reference evidence="3" key="1">
    <citation type="submission" date="2016-10" db="EMBL/GenBank/DDBJ databases">
        <authorList>
            <person name="Varghese N."/>
            <person name="Submissions S."/>
        </authorList>
    </citation>
    <scope>NUCLEOTIDE SEQUENCE [LARGE SCALE GENOMIC DNA]</scope>
    <source>
        <strain evidence="3">CGMCC 1.10118</strain>
    </source>
</reference>
<keyword evidence="1" id="KW-1133">Transmembrane helix</keyword>
<feature type="transmembrane region" description="Helical" evidence="1">
    <location>
        <begin position="22"/>
        <end position="41"/>
    </location>
</feature>
<keyword evidence="1" id="KW-0812">Transmembrane</keyword>
<evidence type="ECO:0000256" key="1">
    <source>
        <dbReference type="SAM" id="Phobius"/>
    </source>
</evidence>
<organism evidence="2 3">
    <name type="scientific">Halobellus clavatus</name>
    <dbReference type="NCBI Taxonomy" id="660517"/>
    <lineage>
        <taxon>Archaea</taxon>
        <taxon>Methanobacteriati</taxon>
        <taxon>Methanobacteriota</taxon>
        <taxon>Stenosarchaea group</taxon>
        <taxon>Halobacteria</taxon>
        <taxon>Halobacteriales</taxon>
        <taxon>Haloferacaceae</taxon>
        <taxon>Halobellus</taxon>
    </lineage>
</organism>
<sequence length="109" mass="10986">MQSDTAVEDGAVTGQAGLGRRIMLAVGGTVVLLSAAVGWFVGSNGSAELADAAVLGTNLTIPVTPLAVALYGVGISTLLLGGLFGLVELASRLEDDDVGTNESERVDRD</sequence>
<name>A0A1H3F7J0_9EURY</name>
<evidence type="ECO:0000313" key="2">
    <source>
        <dbReference type="EMBL" id="SDX86865.1"/>
    </source>
</evidence>
<dbReference type="EMBL" id="FNPB01000003">
    <property type="protein sequence ID" value="SDX86865.1"/>
    <property type="molecule type" value="Genomic_DNA"/>
</dbReference>
<dbReference type="STRING" id="660517.SAMN04487946_103205"/>
<feature type="transmembrane region" description="Helical" evidence="1">
    <location>
        <begin position="61"/>
        <end position="87"/>
    </location>
</feature>
<proteinExistence type="predicted"/>
<keyword evidence="1" id="KW-0472">Membrane</keyword>
<dbReference type="Proteomes" id="UP000199170">
    <property type="component" value="Unassembled WGS sequence"/>
</dbReference>
<accession>A0A1H3F7J0</accession>